<proteinExistence type="inferred from homology"/>
<evidence type="ECO:0000256" key="8">
    <source>
        <dbReference type="SAM" id="Phobius"/>
    </source>
</evidence>
<dbReference type="InterPro" id="IPR036396">
    <property type="entry name" value="Cyt_P450_sf"/>
</dbReference>
<evidence type="ECO:0000313" key="10">
    <source>
        <dbReference type="Proteomes" id="UP000323386"/>
    </source>
</evidence>
<keyword evidence="8" id="KW-0472">Membrane</keyword>
<dbReference type="Gene3D" id="1.10.630.10">
    <property type="entry name" value="Cytochrome P450"/>
    <property type="match status" value="1"/>
</dbReference>
<comment type="cofactor">
    <cofactor evidence="1 6">
        <name>heme</name>
        <dbReference type="ChEBI" id="CHEBI:30413"/>
    </cofactor>
</comment>
<dbReference type="EMBL" id="OOIP01000001">
    <property type="protein sequence ID" value="SPO35179.1"/>
    <property type="molecule type" value="Genomic_DNA"/>
</dbReference>
<sequence length="601" mass="66690">MGASTTSPTLERAMAACASHPVLAASLALVAWVVYKLSISPVVFPSEFRKLPGPKRASMLFGNRVIESADFTYTSPTTGERKTVSGPGMRLLYWAKELGSHIYTFPEPFGNESLSVSDPNALAHILADTETFQSPELRTKIIELLAGEGIVKHYGHVHRKQRKMIGPSFSVEHLVEMTTTFAELGAKMCGAIERDLDGQLQQQPGGGDNRDGWGVVDMGNWLDCVMLDIIGQTGFGHNFDALDKGRDGSELSAAFNDANQLAINFSLGRMIQTALAAMLYVPAVTWPIERVNRALHKSKQVISKYSQAIVQEKKREILREMDVSGSADDVLSGRKDLLSLLVKANLAEAEADRMSDEDVAGQIHTFTFAGYETSSVTSGFVLYYLSTYPHIQQKLRDALDKGFRERRGIPLRDVAAQDIKYDDLWSDEFEYLDRVIQETLRLCPPVIYSQRLVVKDSVLPLLLPIKSRDGSETITSVPVKKGSVVSCMFKSANYREDLYGEDAEEFNPDRWLKLPELFHKARMPQPYGMFSFSGGPKSCIGSRFSLTEMKTVLILALSKFEFTLAEGIDIRPHLALVVRPRAQTKDGTVIAGVPLRVRKLQ</sequence>
<dbReference type="InterPro" id="IPR050121">
    <property type="entry name" value="Cytochrome_P450_monoxygenase"/>
</dbReference>
<organism evidence="9 10">
    <name type="scientific">Pseudozyma flocculosa</name>
    <dbReference type="NCBI Taxonomy" id="84751"/>
    <lineage>
        <taxon>Eukaryota</taxon>
        <taxon>Fungi</taxon>
        <taxon>Dikarya</taxon>
        <taxon>Basidiomycota</taxon>
        <taxon>Ustilaginomycotina</taxon>
        <taxon>Ustilaginomycetes</taxon>
        <taxon>Ustilaginales</taxon>
        <taxon>Ustilaginaceae</taxon>
        <taxon>Pseudozyma</taxon>
    </lineage>
</organism>
<dbReference type="GO" id="GO:0004497">
    <property type="term" value="F:monooxygenase activity"/>
    <property type="evidence" value="ECO:0007669"/>
    <property type="project" value="UniProtKB-KW"/>
</dbReference>
<dbReference type="InterPro" id="IPR001128">
    <property type="entry name" value="Cyt_P450"/>
</dbReference>
<dbReference type="OrthoDB" id="1470350at2759"/>
<dbReference type="AlphaFoldDB" id="A0A5C3EVK0"/>
<keyword evidence="6 7" id="KW-0349">Heme</keyword>
<keyword evidence="7" id="KW-0503">Monooxygenase</keyword>
<keyword evidence="4 7" id="KW-0560">Oxidoreductase</keyword>
<evidence type="ECO:0000256" key="4">
    <source>
        <dbReference type="ARBA" id="ARBA00023002"/>
    </source>
</evidence>
<dbReference type="Pfam" id="PF00067">
    <property type="entry name" value="p450"/>
    <property type="match status" value="1"/>
</dbReference>
<evidence type="ECO:0000256" key="7">
    <source>
        <dbReference type="RuleBase" id="RU000461"/>
    </source>
</evidence>
<feature type="binding site" description="axial binding residue" evidence="6">
    <location>
        <position position="539"/>
    </location>
    <ligand>
        <name>heme</name>
        <dbReference type="ChEBI" id="CHEBI:30413"/>
    </ligand>
    <ligandPart>
        <name>Fe</name>
        <dbReference type="ChEBI" id="CHEBI:18248"/>
    </ligandPart>
</feature>
<feature type="transmembrane region" description="Helical" evidence="8">
    <location>
        <begin position="12"/>
        <end position="35"/>
    </location>
</feature>
<keyword evidence="3 6" id="KW-0479">Metal-binding</keyword>
<dbReference type="PROSITE" id="PS00086">
    <property type="entry name" value="CYTOCHROME_P450"/>
    <property type="match status" value="1"/>
</dbReference>
<reference evidence="9 10" key="1">
    <citation type="submission" date="2018-03" db="EMBL/GenBank/DDBJ databases">
        <authorList>
            <person name="Guldener U."/>
        </authorList>
    </citation>
    <scope>NUCLEOTIDE SEQUENCE [LARGE SCALE GENOMIC DNA]</scope>
    <source>
        <strain evidence="9 10">DAOM196992</strain>
    </source>
</reference>
<gene>
    <name evidence="9" type="ORF">PSFLO_00650</name>
</gene>
<dbReference type="GO" id="GO:0020037">
    <property type="term" value="F:heme binding"/>
    <property type="evidence" value="ECO:0007669"/>
    <property type="project" value="InterPro"/>
</dbReference>
<dbReference type="InterPro" id="IPR017972">
    <property type="entry name" value="Cyt_P450_CS"/>
</dbReference>
<dbReference type="PRINTS" id="PR00465">
    <property type="entry name" value="EP450IV"/>
</dbReference>
<evidence type="ECO:0000256" key="6">
    <source>
        <dbReference type="PIRSR" id="PIRSR602403-1"/>
    </source>
</evidence>
<dbReference type="InterPro" id="IPR002403">
    <property type="entry name" value="Cyt_P450_E_grp-IV"/>
</dbReference>
<protein>
    <submittedName>
        <fullName evidence="9">Related to Cytochrome P450 4F8</fullName>
    </submittedName>
</protein>
<accession>A0A5C3EVK0</accession>
<keyword evidence="8" id="KW-0812">Transmembrane</keyword>
<comment type="similarity">
    <text evidence="2 7">Belongs to the cytochrome P450 family.</text>
</comment>
<evidence type="ECO:0000313" key="9">
    <source>
        <dbReference type="EMBL" id="SPO35179.1"/>
    </source>
</evidence>
<keyword evidence="8" id="KW-1133">Transmembrane helix</keyword>
<dbReference type="GO" id="GO:0016705">
    <property type="term" value="F:oxidoreductase activity, acting on paired donors, with incorporation or reduction of molecular oxygen"/>
    <property type="evidence" value="ECO:0007669"/>
    <property type="project" value="InterPro"/>
</dbReference>
<evidence type="ECO:0000256" key="5">
    <source>
        <dbReference type="ARBA" id="ARBA00023004"/>
    </source>
</evidence>
<evidence type="ECO:0000256" key="1">
    <source>
        <dbReference type="ARBA" id="ARBA00001971"/>
    </source>
</evidence>
<dbReference type="Proteomes" id="UP000323386">
    <property type="component" value="Unassembled WGS sequence"/>
</dbReference>
<evidence type="ECO:0000256" key="2">
    <source>
        <dbReference type="ARBA" id="ARBA00010617"/>
    </source>
</evidence>
<evidence type="ECO:0000256" key="3">
    <source>
        <dbReference type="ARBA" id="ARBA00022723"/>
    </source>
</evidence>
<dbReference type="PRINTS" id="PR00385">
    <property type="entry name" value="P450"/>
</dbReference>
<name>A0A5C3EVK0_9BASI</name>
<dbReference type="GO" id="GO:0005506">
    <property type="term" value="F:iron ion binding"/>
    <property type="evidence" value="ECO:0007669"/>
    <property type="project" value="InterPro"/>
</dbReference>
<dbReference type="PANTHER" id="PTHR24305">
    <property type="entry name" value="CYTOCHROME P450"/>
    <property type="match status" value="1"/>
</dbReference>
<keyword evidence="10" id="KW-1185">Reference proteome</keyword>
<keyword evidence="5 6" id="KW-0408">Iron</keyword>
<dbReference type="SUPFAM" id="SSF48264">
    <property type="entry name" value="Cytochrome P450"/>
    <property type="match status" value="1"/>
</dbReference>
<dbReference type="PANTHER" id="PTHR24305:SF166">
    <property type="entry name" value="CYTOCHROME P450 12A4, MITOCHONDRIAL-RELATED"/>
    <property type="match status" value="1"/>
</dbReference>